<feature type="disulfide bond" evidence="2">
    <location>
        <begin position="1412"/>
        <end position="1427"/>
    </location>
</feature>
<dbReference type="PANTHER" id="PTHR24258:SF140">
    <property type="entry name" value="BCDNA.GH08420-RELATED"/>
    <property type="match status" value="1"/>
</dbReference>
<dbReference type="GO" id="GO:0006508">
    <property type="term" value="P:proteolysis"/>
    <property type="evidence" value="ECO:0007669"/>
    <property type="project" value="UniProtKB-KW"/>
</dbReference>
<dbReference type="Pfam" id="PF09342">
    <property type="entry name" value="DUF1986"/>
    <property type="match status" value="1"/>
</dbReference>
<feature type="disulfide bond" evidence="2">
    <location>
        <begin position="3186"/>
        <end position="3201"/>
    </location>
</feature>
<feature type="region of interest" description="Disordered" evidence="4">
    <location>
        <begin position="2337"/>
        <end position="2359"/>
    </location>
</feature>
<dbReference type="InterPro" id="IPR036055">
    <property type="entry name" value="LDL_receptor-like_sf"/>
</dbReference>
<evidence type="ECO:0000313" key="6">
    <source>
        <dbReference type="EMBL" id="KDR17117.1"/>
    </source>
</evidence>
<feature type="disulfide bond" evidence="2">
    <location>
        <begin position="1483"/>
        <end position="1498"/>
    </location>
</feature>
<dbReference type="Proteomes" id="UP000027135">
    <property type="component" value="Unassembled WGS sequence"/>
</dbReference>
<feature type="disulfide bond" evidence="2">
    <location>
        <begin position="3104"/>
        <end position="3122"/>
    </location>
</feature>
<dbReference type="InterPro" id="IPR001254">
    <property type="entry name" value="Trypsin_dom"/>
</dbReference>
<reference evidence="6 7" key="1">
    <citation type="journal article" date="2014" name="Nat. Commun.">
        <title>Molecular traces of alternative social organization in a termite genome.</title>
        <authorList>
            <person name="Terrapon N."/>
            <person name="Li C."/>
            <person name="Robertson H.M."/>
            <person name="Ji L."/>
            <person name="Meng X."/>
            <person name="Booth W."/>
            <person name="Chen Z."/>
            <person name="Childers C.P."/>
            <person name="Glastad K.M."/>
            <person name="Gokhale K."/>
            <person name="Gowin J."/>
            <person name="Gronenberg W."/>
            <person name="Hermansen R.A."/>
            <person name="Hu H."/>
            <person name="Hunt B.G."/>
            <person name="Huylmans A.K."/>
            <person name="Khalil S.M."/>
            <person name="Mitchell R.D."/>
            <person name="Munoz-Torres M.C."/>
            <person name="Mustard J.A."/>
            <person name="Pan H."/>
            <person name="Reese J.T."/>
            <person name="Scharf M.E."/>
            <person name="Sun F."/>
            <person name="Vogel H."/>
            <person name="Xiao J."/>
            <person name="Yang W."/>
            <person name="Yang Z."/>
            <person name="Yang Z."/>
            <person name="Zhou J."/>
            <person name="Zhu J."/>
            <person name="Brent C.S."/>
            <person name="Elsik C.G."/>
            <person name="Goodisman M.A."/>
            <person name="Liberles D.A."/>
            <person name="Roe R.M."/>
            <person name="Vargo E.L."/>
            <person name="Vilcinskas A."/>
            <person name="Wang J."/>
            <person name="Bornberg-Bauer E."/>
            <person name="Korb J."/>
            <person name="Zhang G."/>
            <person name="Liebig J."/>
        </authorList>
    </citation>
    <scope>NUCLEOTIDE SEQUENCE [LARGE SCALE GENOMIC DNA]</scope>
    <source>
        <tissue evidence="6">Whole organism</tissue>
    </source>
</reference>
<feature type="region of interest" description="Disordered" evidence="4">
    <location>
        <begin position="211"/>
        <end position="242"/>
    </location>
</feature>
<feature type="disulfide bond" evidence="2">
    <location>
        <begin position="3097"/>
        <end position="3109"/>
    </location>
</feature>
<evidence type="ECO:0000256" key="1">
    <source>
        <dbReference type="ARBA" id="ARBA00023157"/>
    </source>
</evidence>
<sequence>MDLFHQYIYNPTDKKDSIAASGDLETKMSLRDLDEDKNWNKTGNSTRPLTTVLTPEGTHNATWGTEENYTHNDTIHDFKIQYNESNFTFVPLNLEATSSQQHEAMEASTYLHTMKEVTSGHNSTKKFKNHNTLLGFSKQKNESSMFIPVDQNISKLYRHLVRKRRQIHNKCLEVKCHKILKKISDKVSSLESRFDSLKNFISELKETYGTSQEETFESASPEIENMSQINSSEKNVSSENTDIISDKLAGKNSEEESERDNFERQTTRAGVIEHTIPSDDEIGGVTYPRRFSQNEPTNIFSSMSRVTKSPKFSKSKKYDHDRTYKLANTNPLGGRAGSKKLVESDRIDSFTIPVTDSEIILNYTYSDSDVDSYHNHIATESTVEGNIRVESEMEIKTFPYSSVYEYDTERSSHSEFMPETTQGEFQHRNRDEATDMNDINFTTHSITASSSEHPNMDGVSQTTEQEELKYRLEVEKSETPNENIIHYRDQNTKGNSDEGKDLQDIIESGVETSSKMEITQLAKFNIIAQSQTQELQDDLSTVVTTIFTSQQYPGSENQDAIDRPVERGNIVEDAVTDSNHVNTHSESESTTQSSVTGSLEKGSQGETSDDFVTSSTEINNSKLLGIKNSFVPSTQNESQTGNHNFGTISSEYESSKTFLEKATGSQEQNESELLATVSIQIHKYSEHIDSENPSETVTQRTLHEQRSSEDYVTNSIDMNKYIEYEAGKKFYHSATQETLLEQKITDVLTTSINMKNSSKNEGDMDQVGTTKWKESQEQNEVEGFRFETGENEYESVETPLHMTTHKDLHGRSMVEGTVTASAQNYYSRYEDIKNSLQTTHAESYEPSTDVNFATANIGVNNHSEYAVTESFLKSMTQVGPHNQNINETVIASTDHQSEYEDYESSLETVIQNKLLVESKNETTGDTSYNIKSSHGANTEESIQERAHSSDVEVTSTDNVNMDHTAYDNKIQVNLTIENFIFETTSESLISKPNISMITDMPQRNFTSLQNTSTVKSFLNVNESQSVISKESEHVSAANDKSHVGYEILGGINSIIFKEDAASNQNDNIHSMKETEKVRNETESDLERDSFTGPVTEIQQTGIRSSEVLKSISHNYSRGSTKNLTAKKEVKNNVRNLNSYSGPVDSMQTPYRFGSIGSDIHIISGSPYGFPFSSTFHPFVSFNKDVVAHTQFGNTATDEFMKIGQQFDDKIVESSQKVADKSVVASQHVAYTPAVLVPPFWVPYPMCVYRIPADSNVFTTNSDNEIESNDFPTWEQWRQQQQQQRHNDYNMGSQLYYPTGPGDQFIYPGILTTHYTQSEDGGTSAQQYLYCAPMISPILIQPPPPAGFYHGETDVEQNFRMQAANTQARQEFSDEQINAENFLNLQPKEAGECPSGNVPCQDGSACVKEIHWCDGFVHCNDTSDESDCTCQERLDKDRLCDSYFDCPQGEDELGCFGCNVESFSCQDWDRHFRVTTCLPLEQRCDGTRDCPNGRDEMDCLLLEERLSHHHMFPVSYTSGFLHRNWRGKWYPTCSRIKEWAVAVCQSEVGQLTSDPIIRRKKQTSDYFGPFLTVDADGEFRLVASCPEQEVAHVICSIMPCGTRIPIHLGTKEATAEERESFLSRFKRHNFSTLLTNKHIIKNSVYAALSSNILKKISVLSEETSADVEPAQQTSYENEYDSSELLNFDLKIPESDKSTTNNSENLKISQRYVRSADEAVLKSVELKGFESYESGRDSTMTTVKSPFVTGLVGEDIINKQRPIREEGRVVGGQASEPAAWPWVVALYRDGEFHCGGVLLDEVWVMTAAHCVDGFSKHYFEVQAGMLRRFSFSPAEQTQTVLHIVLHDHYDRSDMKNDLALMQLKNPLQLNRWVRPVCLPPEGWGPPAGTICTAVGWGATVEHGPDPDHMQEVEVPILSSCKHREDNEGLELCAGVQEGGRDACQGDSGGPLLCRHEKEPKEWYVAGIVSHGEGCARPNEPGAYTRVSLFINWITEKASGSHLPMKTSHVSCPGLQCSVGNTRCLSARKKCDKVVDCLDAEDELNCQSLSPPSLKTVHDIKQHLLAGRESEKEILLRRKSNLSMERGVPVTGIQSIGWNEEMVENRTSNEHSEVPNTTESSEIMENKLDLLHRIKQNSKQLLHKKVTRDLSNDKHVSLIDFPSEKMLGQANVSHYDRKPEFNIHSLESMQVVQTTADELLTHNTEKTYTSFIEIKPENITDDQIQTDETSDFVMQSDTTHEEITQNNTMSQSQTQGSTISYGELQGNTMFEDKTQGTTVSHGETEGSTVSSGKTQGKIILFGEVPGNSMIYDETQSSVSHSKTEDIMVSYDEIQGNVVPHETQSSTMPGSTAQSNTVSDNTMKTSIRPDELTRQETKSDGVTEGENEFINVMHLNNINTREAESVFNDMTPTEAVTVIDISSDSYSTANVKSARKAKSLLFATIPNHATRKEDMFELGFISAASILDEYINLTESFVGSESLTVTGTVSDLATTEGSVFTDLTEQSLKSTTYINAVEDKAGISESIELKINKAAGTYAADVTTLVPLNKNYESEMTISVTEVFESKSSTLGSTLLSSGSTHAPSSDEMNVTSSSTFNCKVLPQKILLTRMCDGMVDCEDMSDETECTCLDELLSIRPQFVCDDYLDCADGTDEQNCYNCTEDEFYCYRSGKCIPAVYKCNHHVDCPENEDERDCFALTNGFNIQTDADGFSHIRSKGIFTVSLHGQWEPMCVTEAMDQTVLASNICIYLGYSSFSSFSDITVKHDALVEVASPQTYNVSTSTEDILTAITSSNVTKDTLPPKFCTGLEVECWPQLLRGASAFYLHALSSARQEYEWPWHAAVYVHGEYKCAAILLNSHWLLTDAVAMGNILLSEYYVAVLLGVPRIDKRTKSPYEIVQRVDFMKTVPYNDVLLLHIDPGIDAEVDITRHVHPIGLAHFYKDPTEAETCIAVGRNLSGDTSTVFLQPVLSGCDPTQRCFRRKYKAKTTCQDNENIPWSGIIVCHADVGWYPAAVFHEPNGICGFQKTTEFTAITRNLDTLHSIMEKRADSAPVPPCSGVWCPLGQCLPPEKVCDGYPDCHYGLDENSTYCGQCHQNKCAQCKLDQLRCNNGGCVDKSSFCDGHKDCSDGSDEPEFCNCTNYLRLVAPERVCDGHRNCRDKSDENPDVCQCKESDFKCERSRKCVIQDFVCDGEPDCPDGEDEKHCLSLLLDEHSNNTGKVLRNTCGVWEVYCSPQLSPEHLNKLCQAVGFEFADRTDRESDLNTEVQEFDLFSSVQLNSNVSVILRGSGPFVQITKSQNPCVYLHIHCS</sequence>
<evidence type="ECO:0000256" key="4">
    <source>
        <dbReference type="SAM" id="MobiDB-lite"/>
    </source>
</evidence>
<dbReference type="CDD" id="cd00190">
    <property type="entry name" value="Tryp_SPc"/>
    <property type="match status" value="1"/>
</dbReference>
<proteinExistence type="predicted"/>
<dbReference type="PANTHER" id="PTHR24258">
    <property type="entry name" value="SERINE PROTEASE-RELATED"/>
    <property type="match status" value="1"/>
</dbReference>
<dbReference type="InParanoid" id="A0A067R4H7"/>
<dbReference type="SMART" id="SM00020">
    <property type="entry name" value="Tryp_SPc"/>
    <property type="match status" value="1"/>
</dbReference>
<feature type="compositionally biased region" description="Polar residues" evidence="4">
    <location>
        <begin position="2338"/>
        <end position="2359"/>
    </location>
</feature>
<protein>
    <submittedName>
        <fullName evidence="6">Serine protease nudel</fullName>
    </submittedName>
</protein>
<feature type="disulfide bond" evidence="2">
    <location>
        <begin position="2028"/>
        <end position="2043"/>
    </location>
</feature>
<organism evidence="6 7">
    <name type="scientific">Zootermopsis nevadensis</name>
    <name type="common">Dampwood termite</name>
    <dbReference type="NCBI Taxonomy" id="136037"/>
    <lineage>
        <taxon>Eukaryota</taxon>
        <taxon>Metazoa</taxon>
        <taxon>Ecdysozoa</taxon>
        <taxon>Arthropoda</taxon>
        <taxon>Hexapoda</taxon>
        <taxon>Insecta</taxon>
        <taxon>Pterygota</taxon>
        <taxon>Neoptera</taxon>
        <taxon>Polyneoptera</taxon>
        <taxon>Dictyoptera</taxon>
        <taxon>Blattodea</taxon>
        <taxon>Blattoidea</taxon>
        <taxon>Termitoidae</taxon>
        <taxon>Termopsidae</taxon>
        <taxon>Zootermopsis</taxon>
    </lineage>
</organism>
<dbReference type="Gene3D" id="2.40.128.620">
    <property type="match status" value="1"/>
</dbReference>
<name>A0A067R4H7_ZOONE</name>
<evidence type="ECO:0000313" key="7">
    <source>
        <dbReference type="Proteomes" id="UP000027135"/>
    </source>
</evidence>
<keyword evidence="3" id="KW-0720">Serine protease</keyword>
<dbReference type="InterPro" id="IPR033116">
    <property type="entry name" value="TRYPSIN_SER"/>
</dbReference>
<accession>A0A067R4H7</accession>
<dbReference type="CDD" id="cd00112">
    <property type="entry name" value="LDLa"/>
    <property type="match status" value="9"/>
</dbReference>
<dbReference type="STRING" id="136037.A0A067R4H7"/>
<dbReference type="InterPro" id="IPR018114">
    <property type="entry name" value="TRYPSIN_HIS"/>
</dbReference>
<dbReference type="FunCoup" id="A0A067R4H7">
    <property type="interactions" value="20"/>
</dbReference>
<dbReference type="Gene3D" id="2.40.10.10">
    <property type="entry name" value="Trypsin-like serine proteases"/>
    <property type="match status" value="3"/>
</dbReference>
<feature type="compositionally biased region" description="Low complexity" evidence="4">
    <location>
        <begin position="588"/>
        <end position="598"/>
    </location>
</feature>
<comment type="caution">
    <text evidence="2">Lacks conserved residue(s) required for the propagation of feature annotation.</text>
</comment>
<feature type="region of interest" description="Disordered" evidence="4">
    <location>
        <begin position="920"/>
        <end position="952"/>
    </location>
</feature>
<feature type="disulfide bond" evidence="2">
    <location>
        <begin position="2638"/>
        <end position="2653"/>
    </location>
</feature>
<feature type="compositionally biased region" description="Polar residues" evidence="4">
    <location>
        <begin position="225"/>
        <end position="242"/>
    </location>
</feature>
<dbReference type="InterPro" id="IPR009003">
    <property type="entry name" value="Peptidase_S1_PA"/>
</dbReference>
<dbReference type="PROSITE" id="PS50240">
    <property type="entry name" value="TRYPSIN_DOM"/>
    <property type="match status" value="2"/>
</dbReference>
<feature type="domain" description="Peptidase S1" evidence="5">
    <location>
        <begin position="1767"/>
        <end position="1996"/>
    </location>
</feature>
<dbReference type="Pfam" id="PF00089">
    <property type="entry name" value="Trypsin"/>
    <property type="match status" value="1"/>
</dbReference>
<dbReference type="SUPFAM" id="SSF50494">
    <property type="entry name" value="Trypsin-like serine proteases"/>
    <property type="match status" value="2"/>
</dbReference>
<dbReference type="PROSITE" id="PS50068">
    <property type="entry name" value="LDLRA_2"/>
    <property type="match status" value="8"/>
</dbReference>
<evidence type="ECO:0000256" key="3">
    <source>
        <dbReference type="RuleBase" id="RU363034"/>
    </source>
</evidence>
<dbReference type="EMBL" id="KK852751">
    <property type="protein sequence ID" value="KDR17117.1"/>
    <property type="molecule type" value="Genomic_DNA"/>
</dbReference>
<dbReference type="InterPro" id="IPR023415">
    <property type="entry name" value="LDLR_class-A_CS"/>
</dbReference>
<dbReference type="PRINTS" id="PR00261">
    <property type="entry name" value="LDLRECEPTOR"/>
</dbReference>
<dbReference type="PROSITE" id="PS00134">
    <property type="entry name" value="TRYPSIN_HIS"/>
    <property type="match status" value="1"/>
</dbReference>
<dbReference type="GO" id="GO:0004252">
    <property type="term" value="F:serine-type endopeptidase activity"/>
    <property type="evidence" value="ECO:0007669"/>
    <property type="project" value="InterPro"/>
</dbReference>
<dbReference type="SMART" id="SM00192">
    <property type="entry name" value="LDLa"/>
    <property type="match status" value="8"/>
</dbReference>
<feature type="disulfide bond" evidence="2">
    <location>
        <begin position="2676"/>
        <end position="2691"/>
    </location>
</feature>
<evidence type="ECO:0000256" key="2">
    <source>
        <dbReference type="PROSITE-ProRule" id="PRU00124"/>
    </source>
</evidence>
<evidence type="ECO:0000259" key="5">
    <source>
        <dbReference type="PROSITE" id="PS50240"/>
    </source>
</evidence>
<gene>
    <name evidence="6" type="ORF">L798_08374</name>
</gene>
<dbReference type="SUPFAM" id="SSF57424">
    <property type="entry name" value="LDL receptor-like module"/>
    <property type="match status" value="8"/>
</dbReference>
<keyword evidence="3" id="KW-0378">Hydrolase</keyword>
<dbReference type="FunFam" id="2.40.10.10:FF:000111">
    <property type="entry name" value="Blast:Serine protease nudel"/>
    <property type="match status" value="1"/>
</dbReference>
<feature type="disulfide bond" evidence="2">
    <location>
        <begin position="2009"/>
        <end position="2021"/>
    </location>
</feature>
<keyword evidence="3 6" id="KW-0645">Protease</keyword>
<dbReference type="InterPro" id="IPR043504">
    <property type="entry name" value="Peptidase_S1_PA_chymotrypsin"/>
</dbReference>
<dbReference type="PROSITE" id="PS01209">
    <property type="entry name" value="LDLRA_1"/>
    <property type="match status" value="2"/>
</dbReference>
<feature type="region of interest" description="Disordered" evidence="4">
    <location>
        <begin position="577"/>
        <end position="612"/>
    </location>
</feature>
<dbReference type="InterPro" id="IPR002172">
    <property type="entry name" value="LDrepeatLR_classA_rpt"/>
</dbReference>
<feature type="compositionally biased region" description="Polar residues" evidence="4">
    <location>
        <begin position="923"/>
        <end position="940"/>
    </location>
</feature>
<feature type="domain" description="Peptidase S1" evidence="5">
    <location>
        <begin position="2812"/>
        <end position="3041"/>
    </location>
</feature>
<dbReference type="PROSITE" id="PS00135">
    <property type="entry name" value="TRYPSIN_SER"/>
    <property type="match status" value="1"/>
</dbReference>
<dbReference type="InterPro" id="IPR015420">
    <property type="entry name" value="Peptidase_S1A_nudel"/>
</dbReference>
<dbReference type="Gene3D" id="4.10.400.10">
    <property type="entry name" value="Low-density Lipoprotein Receptor"/>
    <property type="match status" value="7"/>
</dbReference>
<keyword evidence="1 2" id="KW-1015">Disulfide bond</keyword>
<dbReference type="eggNOG" id="KOG3627">
    <property type="taxonomic scope" value="Eukaryota"/>
</dbReference>
<keyword evidence="7" id="KW-1185">Reference proteome</keyword>
<feature type="disulfide bond" evidence="2">
    <location>
        <begin position="3057"/>
        <end position="3075"/>
    </location>
</feature>
<dbReference type="Pfam" id="PF00057">
    <property type="entry name" value="Ldl_recept_a"/>
    <property type="match status" value="3"/>
</dbReference>